<dbReference type="SMART" id="SM00347">
    <property type="entry name" value="HTH_MARR"/>
    <property type="match status" value="1"/>
</dbReference>
<dbReference type="SUPFAM" id="SSF46785">
    <property type="entry name" value="Winged helix' DNA-binding domain"/>
    <property type="match status" value="1"/>
</dbReference>
<organism evidence="5 6">
    <name type="scientific">Anaerobutyricum hallii</name>
    <dbReference type="NCBI Taxonomy" id="39488"/>
    <lineage>
        <taxon>Bacteria</taxon>
        <taxon>Bacillati</taxon>
        <taxon>Bacillota</taxon>
        <taxon>Clostridia</taxon>
        <taxon>Lachnospirales</taxon>
        <taxon>Lachnospiraceae</taxon>
        <taxon>Anaerobutyricum</taxon>
    </lineage>
</organism>
<dbReference type="OrthoDB" id="3231996at2"/>
<feature type="domain" description="HTH marR-type" evidence="4">
    <location>
        <begin position="31"/>
        <end position="130"/>
    </location>
</feature>
<keyword evidence="1" id="KW-0805">Transcription regulation</keyword>
<evidence type="ECO:0000313" key="5">
    <source>
        <dbReference type="EMBL" id="CUN20724.1"/>
    </source>
</evidence>
<evidence type="ECO:0000256" key="3">
    <source>
        <dbReference type="ARBA" id="ARBA00023163"/>
    </source>
</evidence>
<dbReference type="PANTHER" id="PTHR42756:SF1">
    <property type="entry name" value="TRANSCRIPTIONAL REPRESSOR OF EMRAB OPERON"/>
    <property type="match status" value="1"/>
</dbReference>
<dbReference type="Pfam" id="PF12802">
    <property type="entry name" value="MarR_2"/>
    <property type="match status" value="1"/>
</dbReference>
<evidence type="ECO:0000256" key="2">
    <source>
        <dbReference type="ARBA" id="ARBA00023125"/>
    </source>
</evidence>
<gene>
    <name evidence="5" type="ORF">ERS852578_02892</name>
</gene>
<evidence type="ECO:0000259" key="4">
    <source>
        <dbReference type="SMART" id="SM00347"/>
    </source>
</evidence>
<dbReference type="InterPro" id="IPR000835">
    <property type="entry name" value="HTH_MarR-typ"/>
</dbReference>
<evidence type="ECO:0000313" key="6">
    <source>
        <dbReference type="Proteomes" id="UP000095390"/>
    </source>
</evidence>
<dbReference type="RefSeq" id="WP_055183361.1">
    <property type="nucleotide sequence ID" value="NZ_CYYC01000060.1"/>
</dbReference>
<dbReference type="InterPro" id="IPR036390">
    <property type="entry name" value="WH_DNA-bd_sf"/>
</dbReference>
<sequence length="151" mass="17330">MKDNFSTTPYMSSNLREYNRIYKEVNDIYRDAASKFGLSNSVFDILYTICEVGEGCLQKDVCDATFIPKQTVNSAIRKLEQEGYLTLSNRKGHSKHILLTESGHTLLKETIFPIVEAENEAFTELSFEECNLLLKLHSKYTTALREKFSKL</sequence>
<dbReference type="InterPro" id="IPR036388">
    <property type="entry name" value="WH-like_DNA-bd_sf"/>
</dbReference>
<keyword evidence="3" id="KW-0804">Transcription</keyword>
<dbReference type="PANTHER" id="PTHR42756">
    <property type="entry name" value="TRANSCRIPTIONAL REGULATOR, MARR"/>
    <property type="match status" value="1"/>
</dbReference>
<proteinExistence type="predicted"/>
<dbReference type="EMBL" id="CYYC01000060">
    <property type="protein sequence ID" value="CUN20724.1"/>
    <property type="molecule type" value="Genomic_DNA"/>
</dbReference>
<reference evidence="5 6" key="1">
    <citation type="submission" date="2015-09" db="EMBL/GenBank/DDBJ databases">
        <authorList>
            <consortium name="Pathogen Informatics"/>
        </authorList>
    </citation>
    <scope>NUCLEOTIDE SEQUENCE [LARGE SCALE GENOMIC DNA]</scope>
    <source>
        <strain evidence="5 6">2789STDY5834966</strain>
    </source>
</reference>
<name>A0A173V0X8_9FIRM</name>
<dbReference type="GO" id="GO:0003677">
    <property type="term" value="F:DNA binding"/>
    <property type="evidence" value="ECO:0007669"/>
    <property type="project" value="UniProtKB-KW"/>
</dbReference>
<accession>A0A173V0X8</accession>
<dbReference type="Gene3D" id="1.10.10.10">
    <property type="entry name" value="Winged helix-like DNA-binding domain superfamily/Winged helix DNA-binding domain"/>
    <property type="match status" value="1"/>
</dbReference>
<dbReference type="AlphaFoldDB" id="A0A173V0X8"/>
<evidence type="ECO:0000256" key="1">
    <source>
        <dbReference type="ARBA" id="ARBA00023015"/>
    </source>
</evidence>
<dbReference type="GO" id="GO:0003700">
    <property type="term" value="F:DNA-binding transcription factor activity"/>
    <property type="evidence" value="ECO:0007669"/>
    <property type="project" value="InterPro"/>
</dbReference>
<dbReference type="Proteomes" id="UP000095390">
    <property type="component" value="Unassembled WGS sequence"/>
</dbReference>
<protein>
    <submittedName>
        <fullName evidence="5">MarR family</fullName>
    </submittedName>
</protein>
<keyword evidence="2" id="KW-0238">DNA-binding</keyword>